<feature type="transmembrane region" description="Helical" evidence="1">
    <location>
        <begin position="122"/>
        <end position="142"/>
    </location>
</feature>
<organism evidence="2 3">
    <name type="scientific">Flavobacterium cauense R2A-7</name>
    <dbReference type="NCBI Taxonomy" id="1341154"/>
    <lineage>
        <taxon>Bacteria</taxon>
        <taxon>Pseudomonadati</taxon>
        <taxon>Bacteroidota</taxon>
        <taxon>Flavobacteriia</taxon>
        <taxon>Flavobacteriales</taxon>
        <taxon>Flavobacteriaceae</taxon>
        <taxon>Flavobacterium</taxon>
    </lineage>
</organism>
<proteinExistence type="predicted"/>
<name>A0A562LXI3_9FLAO</name>
<feature type="transmembrane region" description="Helical" evidence="1">
    <location>
        <begin position="84"/>
        <end position="102"/>
    </location>
</feature>
<evidence type="ECO:0000256" key="1">
    <source>
        <dbReference type="SAM" id="Phobius"/>
    </source>
</evidence>
<reference evidence="2 3" key="1">
    <citation type="journal article" date="2015" name="Stand. Genomic Sci.">
        <title>Genomic Encyclopedia of Bacterial and Archaeal Type Strains, Phase III: the genomes of soil and plant-associated and newly described type strains.</title>
        <authorList>
            <person name="Whitman W.B."/>
            <person name="Woyke T."/>
            <person name="Klenk H.P."/>
            <person name="Zhou Y."/>
            <person name="Lilburn T.G."/>
            <person name="Beck B.J."/>
            <person name="De Vos P."/>
            <person name="Vandamme P."/>
            <person name="Eisen J.A."/>
            <person name="Garrity G."/>
            <person name="Hugenholtz P."/>
            <person name="Kyrpides N.C."/>
        </authorList>
    </citation>
    <scope>NUCLEOTIDE SEQUENCE [LARGE SCALE GENOMIC DNA]</scope>
    <source>
        <strain evidence="2 3">CGMCC 1.7270</strain>
    </source>
</reference>
<feature type="transmembrane region" description="Helical" evidence="1">
    <location>
        <begin position="154"/>
        <end position="177"/>
    </location>
</feature>
<dbReference type="AlphaFoldDB" id="A0A562LXI3"/>
<keyword evidence="1" id="KW-0812">Transmembrane</keyword>
<protein>
    <submittedName>
        <fullName evidence="2">Uncharacterized protein</fullName>
    </submittedName>
</protein>
<dbReference type="EMBL" id="VLKQ01000006">
    <property type="protein sequence ID" value="TWI12361.1"/>
    <property type="molecule type" value="Genomic_DNA"/>
</dbReference>
<dbReference type="Proteomes" id="UP000319848">
    <property type="component" value="Unassembled WGS sequence"/>
</dbReference>
<gene>
    <name evidence="2" type="ORF">IP98_01573</name>
</gene>
<feature type="transmembrane region" description="Helical" evidence="1">
    <location>
        <begin position="44"/>
        <end position="63"/>
    </location>
</feature>
<evidence type="ECO:0000313" key="2">
    <source>
        <dbReference type="EMBL" id="TWI12361.1"/>
    </source>
</evidence>
<keyword evidence="1" id="KW-0472">Membrane</keyword>
<accession>A0A562LXI3</accession>
<keyword evidence="1" id="KW-1133">Transmembrane helix</keyword>
<evidence type="ECO:0000313" key="3">
    <source>
        <dbReference type="Proteomes" id="UP000319848"/>
    </source>
</evidence>
<keyword evidence="3" id="KW-1185">Reference proteome</keyword>
<sequence length="367" mass="43306">MFKKSWLRNRTHSEIKKNYNELYKSRWKNLCFRFSELIVESKNWWIVILTVLSIYIISGLLNINFLNILEIKYETAKILVDQRASNIATIISITLVVVGFMINNLAVKEPFAYRLLFKKSYLYPIIYFILSVIGFFIILSTLRDHLNEFLFVRLVLTGTYLAIVVLFVIGSLFATIIKFSNKNEIKKLFRRELTSEAYKHLKLHLLEKTSKQIFNDTLQSIGLKKYDFWNNFNISNSTKVDVGYYDDKQQPKEVERKVVYDIDIEGIAKIVKNSKTKDLSYKELFIGDITTSPHESIIDLDEKSKNKLKKCFTLKKVRNKESENNNLARTFFDEKIDEYSSNGNHKDLEDILDAYYELYEIEIKYQL</sequence>
<comment type="caution">
    <text evidence="2">The sequence shown here is derived from an EMBL/GenBank/DDBJ whole genome shotgun (WGS) entry which is preliminary data.</text>
</comment>